<proteinExistence type="predicted"/>
<name>A0A0H2SHP4_9AGAM</name>
<dbReference type="InParanoid" id="A0A0H2SHP4"/>
<protein>
    <submittedName>
        <fullName evidence="4">Cell division control protein 4</fullName>
    </submittedName>
</protein>
<dbReference type="AlphaFoldDB" id="A0A0H2SHP4"/>
<evidence type="ECO:0000256" key="3">
    <source>
        <dbReference type="PROSITE-ProRule" id="PRU00221"/>
    </source>
</evidence>
<dbReference type="STRING" id="27342.A0A0H2SHP4"/>
<evidence type="ECO:0000256" key="2">
    <source>
        <dbReference type="ARBA" id="ARBA00022737"/>
    </source>
</evidence>
<dbReference type="PANTHER" id="PTHR19848:SF8">
    <property type="entry name" value="F-BOX AND WD REPEAT DOMAIN CONTAINING 7"/>
    <property type="match status" value="1"/>
</dbReference>
<sequence>MDEGLEHRRLQHGGSSPAITAVLLADDRIITASDDNRIRVFSFEKNTLSYVLEGHGGGVWAVDVLDDTLVSGSTDTTIRVWDLKAGKCTHTFKGHEATVRCVKIARLDEATAKDGVDNTPGQPLIVSGSRDSTLRVWRLPSYGDVDSGIERSDGGETLEVSVASNPYHSFLLEGHTAAVRGLAVHGRIAVSGSYDNSVRVWDIEKGTLKWNMEGHTNKVYVVAYDASRNLAYSGSMDMTVRIWNLENGQCSRVLSGHNSLVGLLNISPNNLVSASADATLRVWDPETGDLKHVLSAHKGAVVSIAHDDDRILSATGKSSVLWNARNGSVIRVMYPDVGGRDVWQVALDGQRCVLCSTTTPGGTFIDTWRPGEPPSD</sequence>
<dbReference type="EMBL" id="KQ085914">
    <property type="protein sequence ID" value="KLO16591.1"/>
    <property type="molecule type" value="Genomic_DNA"/>
</dbReference>
<dbReference type="InterPro" id="IPR001680">
    <property type="entry name" value="WD40_rpt"/>
</dbReference>
<evidence type="ECO:0000313" key="5">
    <source>
        <dbReference type="Proteomes" id="UP000053477"/>
    </source>
</evidence>
<gene>
    <name evidence="4" type="ORF">SCHPADRAFT_869565</name>
</gene>
<dbReference type="PRINTS" id="PR00320">
    <property type="entry name" value="GPROTEINBRPT"/>
</dbReference>
<reference evidence="4 5" key="1">
    <citation type="submission" date="2015-04" db="EMBL/GenBank/DDBJ databases">
        <title>Complete genome sequence of Schizopora paradoxa KUC8140, a cosmopolitan wood degrader in East Asia.</title>
        <authorList>
            <consortium name="DOE Joint Genome Institute"/>
            <person name="Min B."/>
            <person name="Park H."/>
            <person name="Jang Y."/>
            <person name="Kim J.-J."/>
            <person name="Kim K.H."/>
            <person name="Pangilinan J."/>
            <person name="Lipzen A."/>
            <person name="Riley R."/>
            <person name="Grigoriev I.V."/>
            <person name="Spatafora J.W."/>
            <person name="Choi I.-G."/>
        </authorList>
    </citation>
    <scope>NUCLEOTIDE SEQUENCE [LARGE SCALE GENOMIC DNA]</scope>
    <source>
        <strain evidence="4 5">KUC8140</strain>
    </source>
</reference>
<dbReference type="Gene3D" id="2.130.10.10">
    <property type="entry name" value="YVTN repeat-like/Quinoprotein amine dehydrogenase"/>
    <property type="match status" value="1"/>
</dbReference>
<dbReference type="InterPro" id="IPR019775">
    <property type="entry name" value="WD40_repeat_CS"/>
</dbReference>
<organism evidence="4 5">
    <name type="scientific">Schizopora paradoxa</name>
    <dbReference type="NCBI Taxonomy" id="27342"/>
    <lineage>
        <taxon>Eukaryota</taxon>
        <taxon>Fungi</taxon>
        <taxon>Dikarya</taxon>
        <taxon>Basidiomycota</taxon>
        <taxon>Agaricomycotina</taxon>
        <taxon>Agaricomycetes</taxon>
        <taxon>Hymenochaetales</taxon>
        <taxon>Schizoporaceae</taxon>
        <taxon>Schizopora</taxon>
    </lineage>
</organism>
<feature type="repeat" description="WD" evidence="3">
    <location>
        <begin position="254"/>
        <end position="293"/>
    </location>
</feature>
<accession>A0A0H2SHP4</accession>
<keyword evidence="2" id="KW-0677">Repeat</keyword>
<dbReference type="GO" id="GO:0051301">
    <property type="term" value="P:cell division"/>
    <property type="evidence" value="ECO:0007669"/>
    <property type="project" value="UniProtKB-KW"/>
</dbReference>
<dbReference type="PROSITE" id="PS50294">
    <property type="entry name" value="WD_REPEATS_REGION"/>
    <property type="match status" value="4"/>
</dbReference>
<dbReference type="PROSITE" id="PS50082">
    <property type="entry name" value="WD_REPEATS_2"/>
    <property type="match status" value="5"/>
</dbReference>
<feature type="repeat" description="WD" evidence="3">
    <location>
        <begin position="119"/>
        <end position="147"/>
    </location>
</feature>
<dbReference type="SMART" id="SM00320">
    <property type="entry name" value="WD40"/>
    <property type="match status" value="7"/>
</dbReference>
<dbReference type="SUPFAM" id="SSF50978">
    <property type="entry name" value="WD40 repeat-like"/>
    <property type="match status" value="1"/>
</dbReference>
<feature type="repeat" description="WD" evidence="3">
    <location>
        <begin position="212"/>
        <end position="253"/>
    </location>
</feature>
<dbReference type="CDD" id="cd00200">
    <property type="entry name" value="WD40"/>
    <property type="match status" value="1"/>
</dbReference>
<evidence type="ECO:0000256" key="1">
    <source>
        <dbReference type="ARBA" id="ARBA00022574"/>
    </source>
</evidence>
<dbReference type="InterPro" id="IPR036322">
    <property type="entry name" value="WD40_repeat_dom_sf"/>
</dbReference>
<keyword evidence="4" id="KW-0132">Cell division</keyword>
<dbReference type="OrthoDB" id="190105at2759"/>
<keyword evidence="1 3" id="KW-0853">WD repeat</keyword>
<dbReference type="Proteomes" id="UP000053477">
    <property type="component" value="Unassembled WGS sequence"/>
</dbReference>
<feature type="repeat" description="WD" evidence="3">
    <location>
        <begin position="172"/>
        <end position="211"/>
    </location>
</feature>
<dbReference type="InterPro" id="IPR020472">
    <property type="entry name" value="WD40_PAC1"/>
</dbReference>
<keyword evidence="4" id="KW-0131">Cell cycle</keyword>
<feature type="repeat" description="WD" evidence="3">
    <location>
        <begin position="52"/>
        <end position="91"/>
    </location>
</feature>
<evidence type="ECO:0000313" key="4">
    <source>
        <dbReference type="EMBL" id="KLO16591.1"/>
    </source>
</evidence>
<dbReference type="PROSITE" id="PS00678">
    <property type="entry name" value="WD_REPEATS_1"/>
    <property type="match status" value="3"/>
</dbReference>
<dbReference type="InterPro" id="IPR015943">
    <property type="entry name" value="WD40/YVTN_repeat-like_dom_sf"/>
</dbReference>
<dbReference type="PANTHER" id="PTHR19848">
    <property type="entry name" value="WD40 REPEAT PROTEIN"/>
    <property type="match status" value="1"/>
</dbReference>
<dbReference type="Pfam" id="PF00400">
    <property type="entry name" value="WD40"/>
    <property type="match status" value="5"/>
</dbReference>
<keyword evidence="5" id="KW-1185">Reference proteome</keyword>